<accession>A0A6H5HWA3</accession>
<dbReference type="SUPFAM" id="SSF50494">
    <property type="entry name" value="Trypsin-like serine proteases"/>
    <property type="match status" value="1"/>
</dbReference>
<dbReference type="EMBL" id="CADCXV010000003">
    <property type="protein sequence ID" value="CAB0027814.1"/>
    <property type="molecule type" value="Genomic_DNA"/>
</dbReference>
<gene>
    <name evidence="1" type="ORF">TBRA_LOCUS44</name>
</gene>
<evidence type="ECO:0000313" key="1">
    <source>
        <dbReference type="EMBL" id="CAB0027814.1"/>
    </source>
</evidence>
<name>A0A6H5HWA3_9HYME</name>
<evidence type="ECO:0000313" key="2">
    <source>
        <dbReference type="Proteomes" id="UP000479190"/>
    </source>
</evidence>
<dbReference type="OrthoDB" id="10410757at2759"/>
<protein>
    <recommendedName>
        <fullName evidence="3">Peptidase S1 domain-containing protein</fullName>
    </recommendedName>
</protein>
<evidence type="ECO:0008006" key="3">
    <source>
        <dbReference type="Google" id="ProtNLM"/>
    </source>
</evidence>
<dbReference type="InterPro" id="IPR043504">
    <property type="entry name" value="Peptidase_S1_PA_chymotrypsin"/>
</dbReference>
<dbReference type="InterPro" id="IPR009003">
    <property type="entry name" value="Peptidase_S1_PA"/>
</dbReference>
<reference evidence="1 2" key="1">
    <citation type="submission" date="2020-02" db="EMBL/GenBank/DDBJ databases">
        <authorList>
            <person name="Ferguson B K."/>
        </authorList>
    </citation>
    <scope>NUCLEOTIDE SEQUENCE [LARGE SCALE GENOMIC DNA]</scope>
</reference>
<keyword evidence="2" id="KW-1185">Reference proteome</keyword>
<sequence>MKGYLERLFSKNSMCGRAIVCSKNKPRKRKRSIECCEETDVFLLVHPLTLNKVSSNLPELNKLDLPTPDSDYADKTAVITGYGLYNVDWTSMKFDEHDQVIHIGDDTSSNKLHRAEARVISNEACKSLYNPSIKSRHLCANVLHCPRGQCSKPGICQQSIQHCNRTQCIKHNLRRVDEKWDAGKKVFECLQTVHAARRGAFSHRSLKYT</sequence>
<dbReference type="Gene3D" id="2.40.10.10">
    <property type="entry name" value="Trypsin-like serine proteases"/>
    <property type="match status" value="1"/>
</dbReference>
<proteinExistence type="predicted"/>
<dbReference type="Proteomes" id="UP000479190">
    <property type="component" value="Unassembled WGS sequence"/>
</dbReference>
<organism evidence="1 2">
    <name type="scientific">Trichogramma brassicae</name>
    <dbReference type="NCBI Taxonomy" id="86971"/>
    <lineage>
        <taxon>Eukaryota</taxon>
        <taxon>Metazoa</taxon>
        <taxon>Ecdysozoa</taxon>
        <taxon>Arthropoda</taxon>
        <taxon>Hexapoda</taxon>
        <taxon>Insecta</taxon>
        <taxon>Pterygota</taxon>
        <taxon>Neoptera</taxon>
        <taxon>Endopterygota</taxon>
        <taxon>Hymenoptera</taxon>
        <taxon>Apocrita</taxon>
        <taxon>Proctotrupomorpha</taxon>
        <taxon>Chalcidoidea</taxon>
        <taxon>Trichogrammatidae</taxon>
        <taxon>Trichogramma</taxon>
    </lineage>
</organism>
<dbReference type="AlphaFoldDB" id="A0A6H5HWA3"/>